<feature type="region of interest" description="Disordered" evidence="1">
    <location>
        <begin position="1"/>
        <end position="43"/>
    </location>
</feature>
<dbReference type="RefSeq" id="WP_255511132.1">
    <property type="nucleotide sequence ID" value="NZ_SODP01000003.1"/>
</dbReference>
<dbReference type="AlphaFoldDB" id="A0A4R8BWK4"/>
<accession>A0A4R8BWK4</accession>
<evidence type="ECO:0000313" key="2">
    <source>
        <dbReference type="EMBL" id="TDW66191.1"/>
    </source>
</evidence>
<sequence length="43" mass="4968">MEKRTNPEIKGVPDPIEKRPRHEASEETKRALGRAAIKKSQQR</sequence>
<name>A0A4R8BWK4_9ACTN</name>
<protein>
    <submittedName>
        <fullName evidence="2">Uncharacterized protein</fullName>
    </submittedName>
</protein>
<proteinExistence type="predicted"/>
<evidence type="ECO:0000313" key="3">
    <source>
        <dbReference type="Proteomes" id="UP000295146"/>
    </source>
</evidence>
<feature type="compositionally biased region" description="Basic and acidic residues" evidence="1">
    <location>
        <begin position="15"/>
        <end position="30"/>
    </location>
</feature>
<evidence type="ECO:0000256" key="1">
    <source>
        <dbReference type="SAM" id="MobiDB-lite"/>
    </source>
</evidence>
<organism evidence="2 3">
    <name type="scientific">Kribbella pratensis</name>
    <dbReference type="NCBI Taxonomy" id="2512112"/>
    <lineage>
        <taxon>Bacteria</taxon>
        <taxon>Bacillati</taxon>
        <taxon>Actinomycetota</taxon>
        <taxon>Actinomycetes</taxon>
        <taxon>Propionibacteriales</taxon>
        <taxon>Kribbellaceae</taxon>
        <taxon>Kribbella</taxon>
    </lineage>
</organism>
<comment type="caution">
    <text evidence="2">The sequence shown here is derived from an EMBL/GenBank/DDBJ whole genome shotgun (WGS) entry which is preliminary data.</text>
</comment>
<dbReference type="Proteomes" id="UP000295146">
    <property type="component" value="Unassembled WGS sequence"/>
</dbReference>
<dbReference type="EMBL" id="SODP01000003">
    <property type="protein sequence ID" value="TDW66191.1"/>
    <property type="molecule type" value="Genomic_DNA"/>
</dbReference>
<gene>
    <name evidence="2" type="ORF">EV653_6213</name>
</gene>
<keyword evidence="3" id="KW-1185">Reference proteome</keyword>
<reference evidence="2 3" key="1">
    <citation type="submission" date="2019-03" db="EMBL/GenBank/DDBJ databases">
        <title>Genomic Encyclopedia of Type Strains, Phase III (KMG-III): the genomes of soil and plant-associated and newly described type strains.</title>
        <authorList>
            <person name="Whitman W."/>
        </authorList>
    </citation>
    <scope>NUCLEOTIDE SEQUENCE [LARGE SCALE GENOMIC DNA]</scope>
    <source>
        <strain evidence="2 3">VKM Ac-2573</strain>
    </source>
</reference>